<keyword evidence="4" id="KW-1185">Reference proteome</keyword>
<dbReference type="InterPro" id="IPR036165">
    <property type="entry name" value="YefM-like_sf"/>
</dbReference>
<comment type="similarity">
    <text evidence="1 2">Belongs to the phD/YefM antitoxin family.</text>
</comment>
<dbReference type="Pfam" id="PF02604">
    <property type="entry name" value="PhdYeFM_antitox"/>
    <property type="match status" value="1"/>
</dbReference>
<sequence length="96" mass="11181">MEYLSSREAQNNFGELLDKAQRSPVVIRRYGRDSAVVISVNEFNEYRQWRAQKLKTLVKEINKEARDNGLTDEILEQILASDDEFTDKESSVESRL</sequence>
<protein>
    <recommendedName>
        <fullName evidence="2">Antitoxin</fullName>
    </recommendedName>
</protein>
<dbReference type="NCBIfam" id="TIGR01552">
    <property type="entry name" value="phd_fam"/>
    <property type="match status" value="1"/>
</dbReference>
<name>A0A8J6XSI5_9CYAN</name>
<dbReference type="AlphaFoldDB" id="A0A8J6XSI5"/>
<organism evidence="3 4">
    <name type="scientific">Iningainema tapete BLCC-T55</name>
    <dbReference type="NCBI Taxonomy" id="2748662"/>
    <lineage>
        <taxon>Bacteria</taxon>
        <taxon>Bacillati</taxon>
        <taxon>Cyanobacteriota</taxon>
        <taxon>Cyanophyceae</taxon>
        <taxon>Nostocales</taxon>
        <taxon>Scytonemataceae</taxon>
        <taxon>Iningainema tapete</taxon>
    </lineage>
</organism>
<dbReference type="Proteomes" id="UP000629098">
    <property type="component" value="Unassembled WGS sequence"/>
</dbReference>
<dbReference type="Gene3D" id="3.40.1620.10">
    <property type="entry name" value="YefM-like domain"/>
    <property type="match status" value="1"/>
</dbReference>
<comment type="function">
    <text evidence="2">Antitoxin component of a type II toxin-antitoxin (TA) system.</text>
</comment>
<reference evidence="3" key="1">
    <citation type="submission" date="2020-09" db="EMBL/GenBank/DDBJ databases">
        <title>Iningainema tapete sp. nov. (Scytonemataceae, Cyanobacteria) from greenhouses in central Florida (USA) produces two types of nodularin with biosynthetic potential for microcystin-LR and anabaenopeptins.</title>
        <authorList>
            <person name="Berthold D.E."/>
            <person name="Lefler F.W."/>
            <person name="Huang I.-S."/>
            <person name="Abdulla H."/>
            <person name="Zimba P.V."/>
            <person name="Laughinghouse H.D. IV."/>
        </authorList>
    </citation>
    <scope>NUCLEOTIDE SEQUENCE</scope>
    <source>
        <strain evidence="3">BLCCT55</strain>
    </source>
</reference>
<comment type="caution">
    <text evidence="3">The sequence shown here is derived from an EMBL/GenBank/DDBJ whole genome shotgun (WGS) entry which is preliminary data.</text>
</comment>
<evidence type="ECO:0000313" key="4">
    <source>
        <dbReference type="Proteomes" id="UP000629098"/>
    </source>
</evidence>
<accession>A0A8J6XSI5</accession>
<evidence type="ECO:0000256" key="1">
    <source>
        <dbReference type="ARBA" id="ARBA00009981"/>
    </source>
</evidence>
<dbReference type="EMBL" id="JACXAE010000110">
    <property type="protein sequence ID" value="MBD2777544.1"/>
    <property type="molecule type" value="Genomic_DNA"/>
</dbReference>
<evidence type="ECO:0000256" key="2">
    <source>
        <dbReference type="RuleBase" id="RU362080"/>
    </source>
</evidence>
<dbReference type="SUPFAM" id="SSF143120">
    <property type="entry name" value="YefM-like"/>
    <property type="match status" value="1"/>
</dbReference>
<proteinExistence type="inferred from homology"/>
<dbReference type="InterPro" id="IPR006442">
    <property type="entry name" value="Antitoxin_Phd/YefM"/>
</dbReference>
<gene>
    <name evidence="3" type="ORF">ICL16_37250</name>
</gene>
<dbReference type="RefSeq" id="WP_190836604.1">
    <property type="nucleotide sequence ID" value="NZ_CAWPPI010000110.1"/>
</dbReference>
<evidence type="ECO:0000313" key="3">
    <source>
        <dbReference type="EMBL" id="MBD2777544.1"/>
    </source>
</evidence>